<feature type="transmembrane region" description="Helical" evidence="1">
    <location>
        <begin position="6"/>
        <end position="24"/>
    </location>
</feature>
<sequence>MVNNFTLVLTSGFIVSATGFILILRGTKWLKPWGKQYKIINGRKVLLGVSLLLLGFIFVLWQAGIRQ</sequence>
<dbReference type="Proteomes" id="UP001556617">
    <property type="component" value="Unassembled WGS sequence"/>
</dbReference>
<evidence type="ECO:0000256" key="1">
    <source>
        <dbReference type="SAM" id="Phobius"/>
    </source>
</evidence>
<name>A0ABV3S1F4_9LACO</name>
<keyword evidence="3" id="KW-1185">Reference proteome</keyword>
<dbReference type="RefSeq" id="WP_367973610.1">
    <property type="nucleotide sequence ID" value="NZ_JBFPEQ010000001.1"/>
</dbReference>
<evidence type="ECO:0000313" key="2">
    <source>
        <dbReference type="EMBL" id="MEX0380191.1"/>
    </source>
</evidence>
<protein>
    <submittedName>
        <fullName evidence="2">Uncharacterized protein</fullName>
    </submittedName>
</protein>
<dbReference type="EMBL" id="JBFPER010000001">
    <property type="protein sequence ID" value="MEX0380191.1"/>
    <property type="molecule type" value="Genomic_DNA"/>
</dbReference>
<accession>A0ABV3S1F4</accession>
<gene>
    <name evidence="2" type="ORF">AB3K24_02330</name>
</gene>
<reference evidence="2 3" key="1">
    <citation type="submission" date="2024-07" db="EMBL/GenBank/DDBJ databases">
        <authorList>
            <person name="Yun M."/>
        </authorList>
    </citation>
    <scope>NUCLEOTIDE SEQUENCE [LARGE SCALE GENOMIC DNA]</scope>
    <source>
        <strain evidence="2 3">MS01</strain>
    </source>
</reference>
<keyword evidence="1" id="KW-0472">Membrane</keyword>
<feature type="transmembrane region" description="Helical" evidence="1">
    <location>
        <begin position="45"/>
        <end position="65"/>
    </location>
</feature>
<organism evidence="2 3">
    <name type="scientific">Leuconostoc aquikimchii</name>
    <dbReference type="NCBI Taxonomy" id="3236804"/>
    <lineage>
        <taxon>Bacteria</taxon>
        <taxon>Bacillati</taxon>
        <taxon>Bacillota</taxon>
        <taxon>Bacilli</taxon>
        <taxon>Lactobacillales</taxon>
        <taxon>Lactobacillaceae</taxon>
        <taxon>Leuconostoc</taxon>
    </lineage>
</organism>
<keyword evidence="1" id="KW-1133">Transmembrane helix</keyword>
<keyword evidence="1" id="KW-0812">Transmembrane</keyword>
<proteinExistence type="predicted"/>
<evidence type="ECO:0000313" key="3">
    <source>
        <dbReference type="Proteomes" id="UP001556617"/>
    </source>
</evidence>
<comment type="caution">
    <text evidence="2">The sequence shown here is derived from an EMBL/GenBank/DDBJ whole genome shotgun (WGS) entry which is preliminary data.</text>
</comment>